<dbReference type="RefSeq" id="YP_009679962.1">
    <property type="nucleotide sequence ID" value="NC_044095.1"/>
</dbReference>
<evidence type="ECO:0000256" key="1">
    <source>
        <dbReference type="SAM" id="Phobius"/>
    </source>
</evidence>
<geneLocation type="mitochondrion" evidence="2"/>
<feature type="transmembrane region" description="Helical" evidence="1">
    <location>
        <begin position="127"/>
        <end position="152"/>
    </location>
</feature>
<proteinExistence type="predicted"/>
<accession>A0A514ABX7</accession>
<keyword evidence="2" id="KW-0496">Mitochondrion</keyword>
<name>A0A514ABX7_9BILA</name>
<keyword evidence="1" id="KW-0472">Membrane</keyword>
<dbReference type="GeneID" id="41041534"/>
<protein>
    <submittedName>
        <fullName evidence="2">NADH dehydrogenase subunit 6</fullName>
    </submittedName>
</protein>
<keyword evidence="1" id="KW-1133">Transmembrane helix</keyword>
<keyword evidence="1" id="KW-0812">Transmembrane</keyword>
<feature type="transmembrane region" description="Helical" evidence="1">
    <location>
        <begin position="84"/>
        <end position="107"/>
    </location>
</feature>
<dbReference type="AlphaFoldDB" id="A0A514ABX7"/>
<evidence type="ECO:0000313" key="2">
    <source>
        <dbReference type="EMBL" id="QDH52420.1"/>
    </source>
</evidence>
<gene>
    <name evidence="2" type="primary">ND6</name>
</gene>
<dbReference type="CTD" id="4541"/>
<dbReference type="EMBL" id="MG257765">
    <property type="protein sequence ID" value="QDH52420.1"/>
    <property type="molecule type" value="Genomic_DNA"/>
</dbReference>
<sequence>MYMLMLWYTMMLMYMSHPLGLGMLLVLLSVETAVLINFDAPSSLFTLVIVMTYTGGMLILFLYSCVLSPTPMTKVNKEEGASKWYSGMTYGGVSLLAVVVWSMYYITPFNIKSGDMMYTSNYYSEEWYTPMSYTPMSFWCTFLLVYLGYWGWSQCVLSPTPMWTLY</sequence>
<reference evidence="2" key="1">
    <citation type="journal article" date="2019" name="Nucleic Acids Res.">
        <title>Coding palindromes in mitochondrial genes of Nematomorpha.</title>
        <authorList>
            <person name="Mikhailov K.V."/>
            <person name="Efeykin B.D."/>
            <person name="Panchin A.Y."/>
            <person name="Knorre D.A."/>
            <person name="Logacheva M.D."/>
            <person name="Penin A.A."/>
            <person name="Muntyan M.S."/>
            <person name="Nikitin M.A."/>
            <person name="Popova O.V."/>
            <person name="Zanegina O.N."/>
            <person name="Vyssokikh M.Y."/>
            <person name="Spiridonov S.E."/>
            <person name="Aleoshin V.V."/>
            <person name="Panchin Y.V."/>
        </authorList>
    </citation>
    <scope>NUCLEOTIDE SEQUENCE</scope>
</reference>
<organism evidence="2">
    <name type="scientific">Gordionus alpestris</name>
    <dbReference type="NCBI Taxonomy" id="1137640"/>
    <lineage>
        <taxon>Eukaryota</taxon>
        <taxon>Metazoa</taxon>
        <taxon>Ecdysozoa</taxon>
        <taxon>Nematomorpha</taxon>
        <taxon>Gordioida</taxon>
        <taxon>Chordodea</taxon>
        <taxon>Chordodoidea</taxon>
        <taxon>Parachordodidae</taxon>
        <taxon>Gordionus</taxon>
    </lineage>
</organism>
<feature type="transmembrane region" description="Helical" evidence="1">
    <location>
        <begin position="42"/>
        <end position="63"/>
    </location>
</feature>